<organism evidence="7 8">
    <name type="scientific">Candidatus Chisholmbacteria bacterium RIFCSPHIGHO2_01_FULL_49_18</name>
    <dbReference type="NCBI Taxonomy" id="1797590"/>
    <lineage>
        <taxon>Bacteria</taxon>
        <taxon>Candidatus Chisholmiibacteriota</taxon>
    </lineage>
</organism>
<feature type="transmembrane region" description="Helical" evidence="6">
    <location>
        <begin position="178"/>
        <end position="200"/>
    </location>
</feature>
<feature type="transmembrane region" description="Helical" evidence="6">
    <location>
        <begin position="89"/>
        <end position="109"/>
    </location>
</feature>
<feature type="transmembrane region" description="Helical" evidence="6">
    <location>
        <begin position="387"/>
        <end position="412"/>
    </location>
</feature>
<name>A0A1G1VN49_9BACT</name>
<dbReference type="CDD" id="cd13128">
    <property type="entry name" value="MATE_Wzx_like"/>
    <property type="match status" value="1"/>
</dbReference>
<evidence type="ECO:0000256" key="5">
    <source>
        <dbReference type="ARBA" id="ARBA00023136"/>
    </source>
</evidence>
<dbReference type="GO" id="GO:0005886">
    <property type="term" value="C:plasma membrane"/>
    <property type="evidence" value="ECO:0007669"/>
    <property type="project" value="UniProtKB-SubCell"/>
</dbReference>
<evidence type="ECO:0000256" key="6">
    <source>
        <dbReference type="SAM" id="Phobius"/>
    </source>
</evidence>
<evidence type="ECO:0000313" key="8">
    <source>
        <dbReference type="Proteomes" id="UP000179069"/>
    </source>
</evidence>
<feature type="transmembrane region" description="Helical" evidence="6">
    <location>
        <begin position="48"/>
        <end position="68"/>
    </location>
</feature>
<evidence type="ECO:0000313" key="7">
    <source>
        <dbReference type="EMBL" id="OGY16828.1"/>
    </source>
</evidence>
<feature type="transmembrane region" description="Helical" evidence="6">
    <location>
        <begin position="251"/>
        <end position="276"/>
    </location>
</feature>
<dbReference type="PANTHER" id="PTHR30250:SF11">
    <property type="entry name" value="O-ANTIGEN TRANSPORTER-RELATED"/>
    <property type="match status" value="1"/>
</dbReference>
<comment type="subcellular location">
    <subcellularLocation>
        <location evidence="1">Cell membrane</location>
        <topology evidence="1">Multi-pass membrane protein</topology>
    </subcellularLocation>
</comment>
<dbReference type="PANTHER" id="PTHR30250">
    <property type="entry name" value="PST FAMILY PREDICTED COLANIC ACID TRANSPORTER"/>
    <property type="match status" value="1"/>
</dbReference>
<gene>
    <name evidence="7" type="ORF">A2785_03620</name>
</gene>
<protein>
    <submittedName>
        <fullName evidence="7">Uncharacterized protein</fullName>
    </submittedName>
</protein>
<keyword evidence="4 6" id="KW-1133">Transmembrane helix</keyword>
<dbReference type="Pfam" id="PF01943">
    <property type="entry name" value="Polysacc_synt"/>
    <property type="match status" value="1"/>
</dbReference>
<dbReference type="AlphaFoldDB" id="A0A1G1VN49"/>
<reference evidence="7 8" key="1">
    <citation type="journal article" date="2016" name="Nat. Commun.">
        <title>Thousands of microbial genomes shed light on interconnected biogeochemical processes in an aquifer system.</title>
        <authorList>
            <person name="Anantharaman K."/>
            <person name="Brown C.T."/>
            <person name="Hug L.A."/>
            <person name="Sharon I."/>
            <person name="Castelle C.J."/>
            <person name="Probst A.J."/>
            <person name="Thomas B.C."/>
            <person name="Singh A."/>
            <person name="Wilkins M.J."/>
            <person name="Karaoz U."/>
            <person name="Brodie E.L."/>
            <person name="Williams K.H."/>
            <person name="Hubbard S.S."/>
            <person name="Banfield J.F."/>
        </authorList>
    </citation>
    <scope>NUCLEOTIDE SEQUENCE [LARGE SCALE GENOMIC DNA]</scope>
</reference>
<feature type="transmembrane region" description="Helical" evidence="6">
    <location>
        <begin position="154"/>
        <end position="172"/>
    </location>
</feature>
<dbReference type="InterPro" id="IPR050833">
    <property type="entry name" value="Poly_Biosynth_Transport"/>
</dbReference>
<feature type="transmembrane region" description="Helical" evidence="6">
    <location>
        <begin position="121"/>
        <end position="142"/>
    </location>
</feature>
<keyword evidence="5 6" id="KW-0472">Membrane</keyword>
<evidence type="ECO:0000256" key="1">
    <source>
        <dbReference type="ARBA" id="ARBA00004651"/>
    </source>
</evidence>
<feature type="transmembrane region" description="Helical" evidence="6">
    <location>
        <begin position="20"/>
        <end position="42"/>
    </location>
</feature>
<feature type="transmembrane region" description="Helical" evidence="6">
    <location>
        <begin position="335"/>
        <end position="354"/>
    </location>
</feature>
<evidence type="ECO:0000256" key="2">
    <source>
        <dbReference type="ARBA" id="ARBA00022475"/>
    </source>
</evidence>
<evidence type="ECO:0000256" key="3">
    <source>
        <dbReference type="ARBA" id="ARBA00022692"/>
    </source>
</evidence>
<proteinExistence type="predicted"/>
<evidence type="ECO:0000256" key="4">
    <source>
        <dbReference type="ARBA" id="ARBA00022989"/>
    </source>
</evidence>
<feature type="transmembrane region" description="Helical" evidence="6">
    <location>
        <begin position="297"/>
        <end position="315"/>
    </location>
</feature>
<comment type="caution">
    <text evidence="7">The sequence shown here is derived from an EMBL/GenBank/DDBJ whole genome shotgun (WGS) entry which is preliminary data.</text>
</comment>
<dbReference type="Proteomes" id="UP000179069">
    <property type="component" value="Unassembled WGS sequence"/>
</dbReference>
<keyword evidence="2" id="KW-1003">Cell membrane</keyword>
<keyword evidence="3 6" id="KW-0812">Transmembrane</keyword>
<accession>A0A1G1VN49</accession>
<sequence length="420" mass="46438">MISAKRSIITNTTAQLLGKAINTGSSLLVTILIARNFGAQYYGDFTKAFITATLFFIGIDFGLNAITVRRMQDSQDEQREFRNAFGVRVVLAALFFILLSLFVLIIPTVSENGYSTKVKMATLIFGLTFFEQASFTTANAIFQRRLKYSKSAIASSLGSLVILAAVMVVIALNGDVRAVALAHLVGSITMMSVALSFARAEIGSISPRFNFGKMKGLFSEAFPVGGALLINMLMIRIGTILLAFLRSSSEVGFYGLAFRAFDVVLVFPTFVMNSAYPIMVERARHGTEQLARIVKKVALLLFLTSLVALVVLFFASPLLELIRAEFIESQIPLKILRLWIPIFFLSSLMQWTLVSQKKENILIPIYLLALVINLIANLVMIPRFGMLAAALNTGISEFIVLFFTSVVVLQSFRDTRELKR</sequence>
<dbReference type="InterPro" id="IPR002797">
    <property type="entry name" value="Polysacc_synth"/>
</dbReference>
<feature type="transmembrane region" description="Helical" evidence="6">
    <location>
        <begin position="221"/>
        <end position="245"/>
    </location>
</feature>
<dbReference type="EMBL" id="MHCI01000009">
    <property type="protein sequence ID" value="OGY16828.1"/>
    <property type="molecule type" value="Genomic_DNA"/>
</dbReference>
<feature type="transmembrane region" description="Helical" evidence="6">
    <location>
        <begin position="361"/>
        <end position="381"/>
    </location>
</feature>